<dbReference type="EMBL" id="CAJPIZ010014281">
    <property type="protein sequence ID" value="CAG2114686.1"/>
    <property type="molecule type" value="Genomic_DNA"/>
</dbReference>
<evidence type="ECO:0000313" key="4">
    <source>
        <dbReference type="Proteomes" id="UP000759131"/>
    </source>
</evidence>
<feature type="non-terminal residue" evidence="3">
    <location>
        <position position="375"/>
    </location>
</feature>
<dbReference type="Proteomes" id="UP000759131">
    <property type="component" value="Unassembled WGS sequence"/>
</dbReference>
<organism evidence="3">
    <name type="scientific">Medioppia subpectinata</name>
    <dbReference type="NCBI Taxonomy" id="1979941"/>
    <lineage>
        <taxon>Eukaryota</taxon>
        <taxon>Metazoa</taxon>
        <taxon>Ecdysozoa</taxon>
        <taxon>Arthropoda</taxon>
        <taxon>Chelicerata</taxon>
        <taxon>Arachnida</taxon>
        <taxon>Acari</taxon>
        <taxon>Acariformes</taxon>
        <taxon>Sarcoptiformes</taxon>
        <taxon>Oribatida</taxon>
        <taxon>Brachypylina</taxon>
        <taxon>Oppioidea</taxon>
        <taxon>Oppiidae</taxon>
        <taxon>Medioppia</taxon>
    </lineage>
</organism>
<feature type="compositionally biased region" description="Polar residues" evidence="1">
    <location>
        <begin position="8"/>
        <end position="20"/>
    </location>
</feature>
<dbReference type="PRINTS" id="PR00722">
    <property type="entry name" value="CHYMOTRYPSIN"/>
</dbReference>
<sequence length="375" mass="40261">HIKGNDIHSLSTSHGKDSVSTTPLPLCEGTCVAPLFSLLCDETDYTLFCPNGGSCCVNRDPTTEAPPLKPCPGNCIPTILSGMCNRPSELILKTIDCNSGSICCHNPQESNEESVKDLRLRDDRILICVALKALKDKKLLELWAEVALINANNQYLCGGSLISSQWVLSAAHCITNLVRSGEAIYVRVGDYDLTSQVGSRGAQTQKVSTTYIHHNHNGQTLDNDIALLKLESPVEMNEAVCLVCLPARGSKRKPGKRCTVTGYGYKDETGPIALRVREADVPVVDDQECTVRVNAVTEKLFILPASSFCAGGDEGNDACQGDGGSGLVCETEGYYELTGLVSWGFGCGRSGVPGVYVKVSAFVGWINQIISVNNQ</sequence>
<evidence type="ECO:0000259" key="2">
    <source>
        <dbReference type="PROSITE" id="PS50240"/>
    </source>
</evidence>
<dbReference type="Pfam" id="PF00089">
    <property type="entry name" value="Trypsin"/>
    <property type="match status" value="1"/>
</dbReference>
<gene>
    <name evidence="3" type="ORF">OSB1V03_LOCUS14652</name>
</gene>
<dbReference type="CDD" id="cd00190">
    <property type="entry name" value="Tryp_SPc"/>
    <property type="match status" value="1"/>
</dbReference>
<keyword evidence="4" id="KW-1185">Reference proteome</keyword>
<feature type="region of interest" description="Disordered" evidence="1">
    <location>
        <begin position="1"/>
        <end position="20"/>
    </location>
</feature>
<dbReference type="GO" id="GO:0006508">
    <property type="term" value="P:proteolysis"/>
    <property type="evidence" value="ECO:0007669"/>
    <property type="project" value="InterPro"/>
</dbReference>
<dbReference type="AlphaFoldDB" id="A0A7R9Q7C9"/>
<dbReference type="SMART" id="SM00020">
    <property type="entry name" value="Tryp_SPc"/>
    <property type="match status" value="1"/>
</dbReference>
<reference evidence="3" key="1">
    <citation type="submission" date="2020-11" db="EMBL/GenBank/DDBJ databases">
        <authorList>
            <person name="Tran Van P."/>
        </authorList>
    </citation>
    <scope>NUCLEOTIDE SEQUENCE</scope>
</reference>
<name>A0A7R9Q7C9_9ACAR</name>
<evidence type="ECO:0000313" key="3">
    <source>
        <dbReference type="EMBL" id="CAD7634256.1"/>
    </source>
</evidence>
<dbReference type="PANTHER" id="PTHR24258:SF140">
    <property type="entry name" value="BCDNA.GH08420-RELATED"/>
    <property type="match status" value="1"/>
</dbReference>
<feature type="domain" description="Peptidase S1" evidence="2">
    <location>
        <begin position="146"/>
        <end position="371"/>
    </location>
</feature>
<dbReference type="InterPro" id="IPR001314">
    <property type="entry name" value="Peptidase_S1A"/>
</dbReference>
<dbReference type="PANTHER" id="PTHR24258">
    <property type="entry name" value="SERINE PROTEASE-RELATED"/>
    <property type="match status" value="1"/>
</dbReference>
<dbReference type="FunFam" id="2.40.10.10:FF:000082">
    <property type="entry name" value="Plasma kallikrein"/>
    <property type="match status" value="1"/>
</dbReference>
<dbReference type="InterPro" id="IPR040479">
    <property type="entry name" value="CLIP_SPH_mas"/>
</dbReference>
<dbReference type="EMBL" id="OC868856">
    <property type="protein sequence ID" value="CAD7634256.1"/>
    <property type="molecule type" value="Genomic_DNA"/>
</dbReference>
<feature type="non-terminal residue" evidence="3">
    <location>
        <position position="1"/>
    </location>
</feature>
<dbReference type="InterPro" id="IPR009003">
    <property type="entry name" value="Peptidase_S1_PA"/>
</dbReference>
<dbReference type="PROSITE" id="PS50240">
    <property type="entry name" value="TRYPSIN_DOM"/>
    <property type="match status" value="1"/>
</dbReference>
<dbReference type="InterPro" id="IPR018114">
    <property type="entry name" value="TRYPSIN_HIS"/>
</dbReference>
<accession>A0A7R9Q7C9</accession>
<dbReference type="SUPFAM" id="SSF50494">
    <property type="entry name" value="Trypsin-like serine proteases"/>
    <property type="match status" value="1"/>
</dbReference>
<dbReference type="InterPro" id="IPR001254">
    <property type="entry name" value="Trypsin_dom"/>
</dbReference>
<dbReference type="GO" id="GO:0004252">
    <property type="term" value="F:serine-type endopeptidase activity"/>
    <property type="evidence" value="ECO:0007669"/>
    <property type="project" value="InterPro"/>
</dbReference>
<dbReference type="Pfam" id="PF18398">
    <property type="entry name" value="CLIP_SPH_mas"/>
    <property type="match status" value="2"/>
</dbReference>
<evidence type="ECO:0000256" key="1">
    <source>
        <dbReference type="SAM" id="MobiDB-lite"/>
    </source>
</evidence>
<dbReference type="InterPro" id="IPR043504">
    <property type="entry name" value="Peptidase_S1_PA_chymotrypsin"/>
</dbReference>
<dbReference type="PROSITE" id="PS00134">
    <property type="entry name" value="TRYPSIN_HIS"/>
    <property type="match status" value="1"/>
</dbReference>
<proteinExistence type="predicted"/>
<protein>
    <recommendedName>
        <fullName evidence="2">Peptidase S1 domain-containing protein</fullName>
    </recommendedName>
</protein>
<dbReference type="Gene3D" id="2.40.10.10">
    <property type="entry name" value="Trypsin-like serine proteases"/>
    <property type="match status" value="1"/>
</dbReference>
<dbReference type="OrthoDB" id="6437225at2759"/>